<organism evidence="2 3">
    <name type="scientific">Pseudomonas edaphica</name>
    <dbReference type="NCBI Taxonomy" id="2006980"/>
    <lineage>
        <taxon>Bacteria</taxon>
        <taxon>Pseudomonadati</taxon>
        <taxon>Pseudomonadota</taxon>
        <taxon>Gammaproteobacteria</taxon>
        <taxon>Pseudomonadales</taxon>
        <taxon>Pseudomonadaceae</taxon>
        <taxon>Pseudomonas</taxon>
    </lineage>
</organism>
<evidence type="ECO:0000313" key="3">
    <source>
        <dbReference type="Proteomes" id="UP000304941"/>
    </source>
</evidence>
<name>A0ABY2U611_9PSED</name>
<evidence type="ECO:0000313" key="2">
    <source>
        <dbReference type="EMBL" id="TLG91669.1"/>
    </source>
</evidence>
<reference evidence="2 3" key="1">
    <citation type="submission" date="2019-05" db="EMBL/GenBank/DDBJ databases">
        <title>Pseudomonas edaphica sp. nov., isolated from rhizospheric soil of Cistus ladanifer L. in Spain.</title>
        <authorList>
            <person name="Peix A."/>
        </authorList>
    </citation>
    <scope>NUCLEOTIDE SEQUENCE [LARGE SCALE GENOMIC DNA]</scope>
    <source>
        <strain evidence="2 3">RD25</strain>
    </source>
</reference>
<keyword evidence="1" id="KW-0010">Activator</keyword>
<dbReference type="EMBL" id="VBVZ01000147">
    <property type="protein sequence ID" value="TLG91669.1"/>
    <property type="molecule type" value="Genomic_DNA"/>
</dbReference>
<comment type="caution">
    <text evidence="2">The sequence shown here is derived from an EMBL/GenBank/DDBJ whole genome shotgun (WGS) entry which is preliminary data.</text>
</comment>
<dbReference type="InterPro" id="IPR036107">
    <property type="entry name" value="CsrA_sf"/>
</dbReference>
<dbReference type="SUPFAM" id="SSF117130">
    <property type="entry name" value="CsrA-like"/>
    <property type="match status" value="1"/>
</dbReference>
<dbReference type="Pfam" id="PF02599">
    <property type="entry name" value="CsrA"/>
    <property type="match status" value="1"/>
</dbReference>
<keyword evidence="3" id="KW-1185">Reference proteome</keyword>
<dbReference type="Proteomes" id="UP000304941">
    <property type="component" value="Unassembled WGS sequence"/>
</dbReference>
<proteinExistence type="predicted"/>
<dbReference type="Gene3D" id="2.60.40.4380">
    <property type="entry name" value="Translational regulator CsrA"/>
    <property type="match status" value="1"/>
</dbReference>
<protein>
    <submittedName>
        <fullName evidence="2">Carbon storage regulator</fullName>
    </submittedName>
</protein>
<evidence type="ECO:0000256" key="1">
    <source>
        <dbReference type="ARBA" id="ARBA00023159"/>
    </source>
</evidence>
<sequence length="69" mass="7973">MLNQKVRSVLYLFARQPTEGLRIKDVIEMRVISVEGNTVLLGLVVPENMHIVRPERLECARKNDENGRK</sequence>
<gene>
    <name evidence="2" type="ORF">FEM54_12015</name>
</gene>
<dbReference type="InterPro" id="IPR003751">
    <property type="entry name" value="CsrA"/>
</dbReference>
<accession>A0ABY2U611</accession>